<dbReference type="GO" id="GO:0006397">
    <property type="term" value="P:mRNA processing"/>
    <property type="evidence" value="ECO:0007669"/>
    <property type="project" value="UniProtKB-KW"/>
</dbReference>
<evidence type="ECO:0000313" key="7">
    <source>
        <dbReference type="EMBL" id="GAV54323.1"/>
    </source>
</evidence>
<evidence type="ECO:0000256" key="2">
    <source>
        <dbReference type="ARBA" id="ARBA00022884"/>
    </source>
</evidence>
<dbReference type="SUPFAM" id="SSF54928">
    <property type="entry name" value="RNA-binding domain, RBD"/>
    <property type="match status" value="1"/>
</dbReference>
<feature type="compositionally biased region" description="Basic and acidic residues" evidence="5">
    <location>
        <begin position="1"/>
        <end position="15"/>
    </location>
</feature>
<gene>
    <name evidence="7" type="ORF">ZYGR_0AL00550</name>
</gene>
<dbReference type="OrthoDB" id="10266058at2759"/>
<evidence type="ECO:0000256" key="5">
    <source>
        <dbReference type="SAM" id="MobiDB-lite"/>
    </source>
</evidence>
<dbReference type="InterPro" id="IPR012677">
    <property type="entry name" value="Nucleotide-bd_a/b_plait_sf"/>
</dbReference>
<evidence type="ECO:0000259" key="6">
    <source>
        <dbReference type="PROSITE" id="PS50102"/>
    </source>
</evidence>
<accession>A0A1Q3AFR9</accession>
<feature type="compositionally biased region" description="Low complexity" evidence="5">
    <location>
        <begin position="71"/>
        <end position="83"/>
    </location>
</feature>
<evidence type="ECO:0000256" key="3">
    <source>
        <dbReference type="ARBA" id="ARBA00023187"/>
    </source>
</evidence>
<dbReference type="GO" id="GO:0008380">
    <property type="term" value="P:RNA splicing"/>
    <property type="evidence" value="ECO:0007669"/>
    <property type="project" value="UniProtKB-KW"/>
</dbReference>
<sequence>MGNEDNEHALEDLRSKIIASMSNEPGPNKRTVLAGDEMHSNKRQRNRDDGGRSYKNGHSGPNYLKRHQSNPRSRYQMQQQQKRFPPRPQYSRYQGNTAPNTSAGKFREEDLAYVVPLNERKRMRPTRWDITPKGFENVPAERAKLSKLFPQPGKPHELDRDKLEKVITQGGSSNRRTKILFEDADGNHLIFSKISCKIVVRGTRDSMNLNHIETFLNGFVQTLDREYHLKEIVQGPSHLVLEFNDVVCTTIVLSCRSFLSKELGFDGSDWQRPQEYVQQVDTSERLCGPEILAVEGLVSGEERELTDQGFKVVFMEPVFTTSQENPLDKIFTGCALVEVEEKPSENGLLRWFKPNESRMKQNVSYMTFQGLPKLTKDQVRVPSRVVLLMNLVDPLDLKLEAFAQEVETTLKSTLDKVENVKVKKPSADFRLNLERIGEGVGNVYVKFQDVESAESAMENLPHRKFNGRSVLCCYVSESDFETLGIL</sequence>
<feature type="compositionally biased region" description="Polar residues" evidence="5">
    <location>
        <begin position="91"/>
        <end position="103"/>
    </location>
</feature>
<dbReference type="PANTHER" id="PTHR23139">
    <property type="entry name" value="RNA-BINDING PROTEIN"/>
    <property type="match status" value="1"/>
</dbReference>
<feature type="domain" description="RRM" evidence="6">
    <location>
        <begin position="384"/>
        <end position="477"/>
    </location>
</feature>
<evidence type="ECO:0000256" key="4">
    <source>
        <dbReference type="PROSITE-ProRule" id="PRU00176"/>
    </source>
</evidence>
<feature type="compositionally biased region" description="Basic and acidic residues" evidence="5">
    <location>
        <begin position="36"/>
        <end position="52"/>
    </location>
</feature>
<dbReference type="InterPro" id="IPR035979">
    <property type="entry name" value="RBD_domain_sf"/>
</dbReference>
<dbReference type="CDD" id="cd12232">
    <property type="entry name" value="RRM3_U2AF65"/>
    <property type="match status" value="1"/>
</dbReference>
<protein>
    <recommendedName>
        <fullName evidence="6">RRM domain-containing protein</fullName>
    </recommendedName>
</protein>
<organism evidence="7 8">
    <name type="scientific">Zygosaccharomyces rouxii</name>
    <dbReference type="NCBI Taxonomy" id="4956"/>
    <lineage>
        <taxon>Eukaryota</taxon>
        <taxon>Fungi</taxon>
        <taxon>Dikarya</taxon>
        <taxon>Ascomycota</taxon>
        <taxon>Saccharomycotina</taxon>
        <taxon>Saccharomycetes</taxon>
        <taxon>Saccharomycetales</taxon>
        <taxon>Saccharomycetaceae</taxon>
        <taxon>Zygosaccharomyces</taxon>
    </lineage>
</organism>
<evidence type="ECO:0000256" key="1">
    <source>
        <dbReference type="ARBA" id="ARBA00022664"/>
    </source>
</evidence>
<evidence type="ECO:0000313" key="8">
    <source>
        <dbReference type="Proteomes" id="UP000187013"/>
    </source>
</evidence>
<keyword evidence="1" id="KW-0507">mRNA processing</keyword>
<dbReference type="InterPro" id="IPR000504">
    <property type="entry name" value="RRM_dom"/>
</dbReference>
<dbReference type="SMART" id="SM00361">
    <property type="entry name" value="RRM_1"/>
    <property type="match status" value="1"/>
</dbReference>
<keyword evidence="3" id="KW-0508">mRNA splicing</keyword>
<reference evidence="7 8" key="1">
    <citation type="submission" date="2016-08" db="EMBL/GenBank/DDBJ databases">
        <title>Draft genome sequence of allopolyploid Zygosaccharomyces rouxii.</title>
        <authorList>
            <person name="Watanabe J."/>
            <person name="Uehara K."/>
            <person name="Mogi Y."/>
            <person name="Tsukioka Y."/>
        </authorList>
    </citation>
    <scope>NUCLEOTIDE SEQUENCE [LARGE SCALE GENOMIC DNA]</scope>
    <source>
        <strain evidence="7 8">NBRC 110957</strain>
    </source>
</reference>
<keyword evidence="2 4" id="KW-0694">RNA-binding</keyword>
<name>A0A1Q3AFR9_ZYGRO</name>
<feature type="region of interest" description="Disordered" evidence="5">
    <location>
        <begin position="1"/>
        <end position="105"/>
    </location>
</feature>
<dbReference type="GO" id="GO:0003723">
    <property type="term" value="F:RNA binding"/>
    <property type="evidence" value="ECO:0007669"/>
    <property type="project" value="UniProtKB-UniRule"/>
</dbReference>
<comment type="caution">
    <text evidence="7">The sequence shown here is derived from an EMBL/GenBank/DDBJ whole genome shotgun (WGS) entry which is preliminary data.</text>
</comment>
<dbReference type="EMBL" id="BDGX01000038">
    <property type="protein sequence ID" value="GAV54323.1"/>
    <property type="molecule type" value="Genomic_DNA"/>
</dbReference>
<dbReference type="PROSITE" id="PS50102">
    <property type="entry name" value="RRM"/>
    <property type="match status" value="1"/>
</dbReference>
<proteinExistence type="predicted"/>
<dbReference type="InterPro" id="IPR003954">
    <property type="entry name" value="RRM_euk-type"/>
</dbReference>
<dbReference type="Proteomes" id="UP000187013">
    <property type="component" value="Unassembled WGS sequence"/>
</dbReference>
<dbReference type="AlphaFoldDB" id="A0A1Q3AFR9"/>
<dbReference type="Gene3D" id="3.30.70.330">
    <property type="match status" value="1"/>
</dbReference>